<dbReference type="EMBL" id="KZ819324">
    <property type="protein sequence ID" value="PWN22035.1"/>
    <property type="molecule type" value="Genomic_DNA"/>
</dbReference>
<feature type="compositionally biased region" description="Basic and acidic residues" evidence="1">
    <location>
        <begin position="292"/>
        <end position="308"/>
    </location>
</feature>
<proteinExistence type="predicted"/>
<feature type="compositionally biased region" description="Polar residues" evidence="1">
    <location>
        <begin position="551"/>
        <end position="574"/>
    </location>
</feature>
<organism evidence="2 3">
    <name type="scientific">Pseudomicrostroma glucosiphilum</name>
    <dbReference type="NCBI Taxonomy" id="1684307"/>
    <lineage>
        <taxon>Eukaryota</taxon>
        <taxon>Fungi</taxon>
        <taxon>Dikarya</taxon>
        <taxon>Basidiomycota</taxon>
        <taxon>Ustilaginomycotina</taxon>
        <taxon>Exobasidiomycetes</taxon>
        <taxon>Microstromatales</taxon>
        <taxon>Microstromatales incertae sedis</taxon>
        <taxon>Pseudomicrostroma</taxon>
    </lineage>
</organism>
<evidence type="ECO:0000313" key="2">
    <source>
        <dbReference type="EMBL" id="PWN22035.1"/>
    </source>
</evidence>
<feature type="region of interest" description="Disordered" evidence="1">
    <location>
        <begin position="614"/>
        <end position="690"/>
    </location>
</feature>
<gene>
    <name evidence="2" type="ORF">BCV69DRAFT_311728</name>
</gene>
<feature type="region of interest" description="Disordered" evidence="1">
    <location>
        <begin position="221"/>
        <end position="580"/>
    </location>
</feature>
<feature type="compositionally biased region" description="Low complexity" evidence="1">
    <location>
        <begin position="86"/>
        <end position="107"/>
    </location>
</feature>
<name>A0A316UFX3_9BASI</name>
<feature type="compositionally biased region" description="Low complexity" evidence="1">
    <location>
        <begin position="623"/>
        <end position="649"/>
    </location>
</feature>
<dbReference type="RefSeq" id="XP_025349195.1">
    <property type="nucleotide sequence ID" value="XM_025494879.1"/>
</dbReference>
<feature type="compositionally biased region" description="Acidic residues" evidence="1">
    <location>
        <begin position="449"/>
        <end position="461"/>
    </location>
</feature>
<evidence type="ECO:0000313" key="3">
    <source>
        <dbReference type="Proteomes" id="UP000245942"/>
    </source>
</evidence>
<feature type="compositionally biased region" description="Basic residues" evidence="1">
    <location>
        <begin position="472"/>
        <end position="489"/>
    </location>
</feature>
<feature type="compositionally biased region" description="Low complexity" evidence="1">
    <location>
        <begin position="512"/>
        <end position="525"/>
    </location>
</feature>
<feature type="compositionally biased region" description="Basic and acidic residues" evidence="1">
    <location>
        <begin position="382"/>
        <end position="398"/>
    </location>
</feature>
<feature type="compositionally biased region" description="Acidic residues" evidence="1">
    <location>
        <begin position="667"/>
        <end position="682"/>
    </location>
</feature>
<feature type="compositionally biased region" description="Polar residues" evidence="1">
    <location>
        <begin position="311"/>
        <end position="323"/>
    </location>
</feature>
<dbReference type="GeneID" id="37016613"/>
<feature type="compositionally biased region" description="Low complexity" evidence="1">
    <location>
        <begin position="124"/>
        <end position="158"/>
    </location>
</feature>
<protein>
    <submittedName>
        <fullName evidence="2">Uncharacterized protein</fullName>
    </submittedName>
</protein>
<sequence length="710" mass="75298">MDRGSKPRWAGQFSLDFHLQDGKAARNRFSTRDPLSVLTNQAHLSSYRRCPGKLSLVQGTRTSKTLYQSAAMPTARAKSAAKRGTAAKVAPAEPASSSPANAGTRTSSRTRRAPLAFEELNTRTASSSSSTAKSSIGKPATSTSTTPTSRAAAKKVATVPPPPIAEDQENDPLPASRRRALPQRQQRQQRQPSVDSLAEFEASYIDDSRVSTAAIPADSSLIQTKDAPAHSTPIASPALAPAHAHSLAAKGKEGPQATKKSRFQSLLDEEMLSDAEGQLGPAKPSGSEDSEEAKTRRQLTENKLERVRSFVGNSGQHRGSASSLAPPPIEEYQEPSEGRRSKTTGTSEGDQEDEFGFYTVLKKSAANKAKQRREVLPGPSQERVHFDDERKPASAHEEQQDEISSLASFHPAQPASQVSSLIDQDSLQALLRSSPSDLARPSADKDEIVFSDDDASMDTDDYLYAPKVPRGDKKKPTKKPRRPNPRKGPKVPDAQEGSAAGVKGKGQGKSGGVSVAAVATSTGKTSSKKKQAEQVPPSEEEEEEEHGGSALSPSSTPEVTTTGKRSRKSAQNSKSVPVPITAAPAITAGTAGAGSTSAARPFATSKAGNVALAKTAKGKDQAQSKPKAKAVASKVASSSTSASASARSKIGGGQKMKARGAKRPQNEDEENQDNDDGDDQDAPLEIKGREKRLKMYDELDDYALGEEWVI</sequence>
<feature type="compositionally biased region" description="Polar residues" evidence="1">
    <location>
        <begin position="414"/>
        <end position="436"/>
    </location>
</feature>
<accession>A0A316UFX3</accession>
<feature type="compositionally biased region" description="Low complexity" evidence="1">
    <location>
        <begin position="182"/>
        <end position="193"/>
    </location>
</feature>
<dbReference type="AlphaFoldDB" id="A0A316UFX3"/>
<dbReference type="Proteomes" id="UP000245942">
    <property type="component" value="Unassembled WGS sequence"/>
</dbReference>
<keyword evidence="3" id="KW-1185">Reference proteome</keyword>
<evidence type="ECO:0000256" key="1">
    <source>
        <dbReference type="SAM" id="MobiDB-lite"/>
    </source>
</evidence>
<reference evidence="2 3" key="1">
    <citation type="journal article" date="2018" name="Mol. Biol. Evol.">
        <title>Broad Genomic Sampling Reveals a Smut Pathogenic Ancestry of the Fungal Clade Ustilaginomycotina.</title>
        <authorList>
            <person name="Kijpornyongpan T."/>
            <person name="Mondo S.J."/>
            <person name="Barry K."/>
            <person name="Sandor L."/>
            <person name="Lee J."/>
            <person name="Lipzen A."/>
            <person name="Pangilinan J."/>
            <person name="LaButti K."/>
            <person name="Hainaut M."/>
            <person name="Henrissat B."/>
            <person name="Grigoriev I.V."/>
            <person name="Spatafora J.W."/>
            <person name="Aime M.C."/>
        </authorList>
    </citation>
    <scope>NUCLEOTIDE SEQUENCE [LARGE SCALE GENOMIC DNA]</scope>
    <source>
        <strain evidence="2 3">MCA 4718</strain>
    </source>
</reference>
<feature type="compositionally biased region" description="Low complexity" evidence="1">
    <location>
        <begin position="235"/>
        <end position="249"/>
    </location>
</feature>
<feature type="region of interest" description="Disordered" evidence="1">
    <location>
        <begin position="66"/>
        <end position="199"/>
    </location>
</feature>